<sequence>MLVTGAEQERRSWEEKSKAESFQALRRDREEFRADGGVKRNSPQAGTGTGDPGTSLRSQAEGRCRGRGWSLVLLSTMLRKSAAIGGMDLHVTASWTGRIS</sequence>
<organism evidence="1 2">
    <name type="scientific">Sphaerodactylus townsendi</name>
    <dbReference type="NCBI Taxonomy" id="933632"/>
    <lineage>
        <taxon>Eukaryota</taxon>
        <taxon>Metazoa</taxon>
        <taxon>Chordata</taxon>
        <taxon>Craniata</taxon>
        <taxon>Vertebrata</taxon>
        <taxon>Euteleostomi</taxon>
        <taxon>Lepidosauria</taxon>
        <taxon>Squamata</taxon>
        <taxon>Bifurcata</taxon>
        <taxon>Gekkota</taxon>
        <taxon>Sphaerodactylidae</taxon>
        <taxon>Sphaerodactylus</taxon>
    </lineage>
</organism>
<proteinExistence type="predicted"/>
<keyword evidence="2" id="KW-1185">Reference proteome</keyword>
<protein>
    <submittedName>
        <fullName evidence="1">Uncharacterized protein</fullName>
    </submittedName>
</protein>
<dbReference type="EMBL" id="CM037614">
    <property type="protein sequence ID" value="KAH8015439.1"/>
    <property type="molecule type" value="Genomic_DNA"/>
</dbReference>
<dbReference type="Proteomes" id="UP000827872">
    <property type="component" value="Linkage Group LG01"/>
</dbReference>
<reference evidence="1" key="1">
    <citation type="submission" date="2021-08" db="EMBL/GenBank/DDBJ databases">
        <title>The first chromosome-level gecko genome reveals the dynamic sex chromosomes of Neotropical dwarf geckos (Sphaerodactylidae: Sphaerodactylus).</title>
        <authorList>
            <person name="Pinto B.J."/>
            <person name="Keating S.E."/>
            <person name="Gamble T."/>
        </authorList>
    </citation>
    <scope>NUCLEOTIDE SEQUENCE</scope>
    <source>
        <strain evidence="1">TG3544</strain>
    </source>
</reference>
<gene>
    <name evidence="1" type="ORF">K3G42_003908</name>
</gene>
<name>A0ACB8G708_9SAUR</name>
<evidence type="ECO:0000313" key="2">
    <source>
        <dbReference type="Proteomes" id="UP000827872"/>
    </source>
</evidence>
<evidence type="ECO:0000313" key="1">
    <source>
        <dbReference type="EMBL" id="KAH8015439.1"/>
    </source>
</evidence>
<accession>A0ACB8G708</accession>
<comment type="caution">
    <text evidence="1">The sequence shown here is derived from an EMBL/GenBank/DDBJ whole genome shotgun (WGS) entry which is preliminary data.</text>
</comment>